<evidence type="ECO:0000313" key="7">
    <source>
        <dbReference type="Proteomes" id="UP000247555"/>
    </source>
</evidence>
<sequence length="252" mass="28514">MISFEFPIVERVRILLRLEELFRRLTHFSDADGADEHHVALQTLFDMAELGARGDLKSELIQDLERQRFALEALRDNPAIAEHALDEVLGEIESAMSRQLEYTGKFGHELRDNEWLMNIKQRMAIAGGACQFDLPSYYYWQNLPAEARRADLQRWAAPLLATRDAVAVLLKLLRDSGKSNAFTARQGAFQQMSGGKVVHLIRVSIDRKLGVAPEVSANKYAVNVRFIEPTTHSARSRASTDDIPFTLAFCKL</sequence>
<dbReference type="GO" id="GO:0000917">
    <property type="term" value="P:division septum assembly"/>
    <property type="evidence" value="ECO:0007669"/>
    <property type="project" value="UniProtKB-KW"/>
</dbReference>
<evidence type="ECO:0000256" key="4">
    <source>
        <dbReference type="ARBA" id="ARBA00023306"/>
    </source>
</evidence>
<comment type="caution">
    <text evidence="6">The sequence shown here is derived from an EMBL/GenBank/DDBJ whole genome shotgun (WGS) entry which is preliminary data.</text>
</comment>
<keyword evidence="2 5" id="KW-0132">Cell division</keyword>
<dbReference type="PANTHER" id="PTHR39455:SF1">
    <property type="entry name" value="CELL DIVISION PROTEIN ZAPD"/>
    <property type="match status" value="1"/>
</dbReference>
<dbReference type="EMBL" id="QJKI01000027">
    <property type="protein sequence ID" value="PXX75155.1"/>
    <property type="molecule type" value="Genomic_DNA"/>
</dbReference>
<dbReference type="GO" id="GO:0005737">
    <property type="term" value="C:cytoplasm"/>
    <property type="evidence" value="ECO:0007669"/>
    <property type="project" value="UniProtKB-SubCell"/>
</dbReference>
<keyword evidence="3 5" id="KW-0717">Septation</keyword>
<dbReference type="RefSeq" id="WP_110391900.1">
    <property type="nucleotide sequence ID" value="NZ_QJKI01000027.1"/>
</dbReference>
<dbReference type="OrthoDB" id="5294622at2"/>
<keyword evidence="1 5" id="KW-0963">Cytoplasm</keyword>
<comment type="similarity">
    <text evidence="5">Belongs to the ZapD family.</text>
</comment>
<dbReference type="AlphaFoldDB" id="A0A318KEZ6"/>
<dbReference type="InterPro" id="IPR009777">
    <property type="entry name" value="ZapD"/>
</dbReference>
<dbReference type="GO" id="GO:0032153">
    <property type="term" value="C:cell division site"/>
    <property type="evidence" value="ECO:0007669"/>
    <property type="project" value="TreeGrafter"/>
</dbReference>
<name>A0A318KEZ6_9NEIS</name>
<dbReference type="Pfam" id="PF07072">
    <property type="entry name" value="ZapD"/>
    <property type="match status" value="1"/>
</dbReference>
<dbReference type="Gene3D" id="2.60.440.10">
    <property type="entry name" value="YacF-like domains"/>
    <property type="match status" value="1"/>
</dbReference>
<comment type="function">
    <text evidence="5">Cell division factor that enhances FtsZ-ring assembly. Directly interacts with FtsZ and promotes bundling of FtsZ protofilaments, with a reduction in FtsZ GTPase activity.</text>
</comment>
<dbReference type="InterPro" id="IPR036268">
    <property type="entry name" value="ZapD_sf"/>
</dbReference>
<keyword evidence="4 5" id="KW-0131">Cell cycle</keyword>
<organism evidence="6 7">
    <name type="scientific">Rivihabitans pingtungensis</name>
    <dbReference type="NCBI Taxonomy" id="1054498"/>
    <lineage>
        <taxon>Bacteria</taxon>
        <taxon>Pseudomonadati</taxon>
        <taxon>Pseudomonadota</taxon>
        <taxon>Betaproteobacteria</taxon>
        <taxon>Neisseriales</taxon>
        <taxon>Aquaspirillaceae</taxon>
        <taxon>Rivihabitans</taxon>
    </lineage>
</organism>
<comment type="subcellular location">
    <subcellularLocation>
        <location evidence="5">Cytoplasm</location>
    </subcellularLocation>
    <text evidence="5">Localizes to mid-cell in an FtsZ-dependent manner.</text>
</comment>
<dbReference type="NCBIfam" id="NF003656">
    <property type="entry name" value="PRK05287.1-4"/>
    <property type="match status" value="1"/>
</dbReference>
<evidence type="ECO:0000256" key="5">
    <source>
        <dbReference type="HAMAP-Rule" id="MF_01092"/>
    </source>
</evidence>
<keyword evidence="7" id="KW-1185">Reference proteome</keyword>
<dbReference type="Proteomes" id="UP000247555">
    <property type="component" value="Unassembled WGS sequence"/>
</dbReference>
<evidence type="ECO:0000256" key="3">
    <source>
        <dbReference type="ARBA" id="ARBA00023210"/>
    </source>
</evidence>
<reference evidence="6 7" key="1">
    <citation type="submission" date="2018-05" db="EMBL/GenBank/DDBJ databases">
        <title>Genomic Encyclopedia of Type Strains, Phase IV (KMG-IV): sequencing the most valuable type-strain genomes for metagenomic binning, comparative biology and taxonomic classification.</title>
        <authorList>
            <person name="Goeker M."/>
        </authorList>
    </citation>
    <scope>NUCLEOTIDE SEQUENCE [LARGE SCALE GENOMIC DNA]</scope>
    <source>
        <strain evidence="6 7">DSM 29661</strain>
    </source>
</reference>
<dbReference type="GO" id="GO:0043093">
    <property type="term" value="P:FtsZ-dependent cytokinesis"/>
    <property type="evidence" value="ECO:0007669"/>
    <property type="project" value="UniProtKB-UniRule"/>
</dbReference>
<proteinExistence type="inferred from homology"/>
<evidence type="ECO:0000256" key="1">
    <source>
        <dbReference type="ARBA" id="ARBA00022490"/>
    </source>
</evidence>
<comment type="subunit">
    <text evidence="5">Interacts with FtsZ.</text>
</comment>
<dbReference type="SUPFAM" id="SSF160950">
    <property type="entry name" value="YacF-like"/>
    <property type="match status" value="1"/>
</dbReference>
<dbReference type="InterPro" id="IPR027462">
    <property type="entry name" value="ZapD_C"/>
</dbReference>
<evidence type="ECO:0000256" key="2">
    <source>
        <dbReference type="ARBA" id="ARBA00022618"/>
    </source>
</evidence>
<protein>
    <recommendedName>
        <fullName evidence="5">Cell division protein ZapD</fullName>
    </recommendedName>
    <alternativeName>
        <fullName evidence="5">Z ring-associated protein D</fullName>
    </alternativeName>
</protein>
<dbReference type="Gene3D" id="1.10.3900.10">
    <property type="entry name" value="YacF-like"/>
    <property type="match status" value="1"/>
</dbReference>
<dbReference type="HAMAP" id="MF_01092">
    <property type="entry name" value="ZapD"/>
    <property type="match status" value="1"/>
</dbReference>
<dbReference type="PANTHER" id="PTHR39455">
    <property type="entry name" value="CELL DIVISION PROTEIN ZAPD"/>
    <property type="match status" value="1"/>
</dbReference>
<evidence type="ECO:0000313" key="6">
    <source>
        <dbReference type="EMBL" id="PXX75155.1"/>
    </source>
</evidence>
<gene>
    <name evidence="5" type="primary">zapD</name>
    <name evidence="6" type="ORF">DFR34_1278</name>
</gene>
<accession>A0A318KEZ6</accession>